<keyword evidence="12" id="KW-1185">Reference proteome</keyword>
<proteinExistence type="inferred from homology"/>
<reference evidence="11 12" key="1">
    <citation type="submission" date="2017-08" db="EMBL/GenBank/DDBJ databases">
        <title>Halomonas alkalisoli sp. nov., isolated from saline alkaline soil.</title>
        <authorList>
            <person name="Wang D."/>
            <person name="Zhang G."/>
        </authorList>
    </citation>
    <scope>NUCLEOTIDE SEQUENCE [LARGE SCALE GENOMIC DNA]</scope>
    <source>
        <strain evidence="11 12">WRN001</strain>
    </source>
</reference>
<comment type="caution">
    <text evidence="9">Lacks conserved residue(s) required for the propagation of feature annotation.</text>
</comment>
<dbReference type="Proteomes" id="UP000217771">
    <property type="component" value="Unassembled WGS sequence"/>
</dbReference>
<comment type="function">
    <text evidence="9">Part of the tripartite ATP-independent periplasmic (TRAP) transport system.</text>
</comment>
<evidence type="ECO:0000256" key="7">
    <source>
        <dbReference type="ARBA" id="ARBA00023136"/>
    </source>
</evidence>
<keyword evidence="3" id="KW-1003">Cell membrane</keyword>
<dbReference type="GO" id="GO:0015740">
    <property type="term" value="P:C4-dicarboxylate transport"/>
    <property type="evidence" value="ECO:0007669"/>
    <property type="project" value="TreeGrafter"/>
</dbReference>
<evidence type="ECO:0000313" key="12">
    <source>
        <dbReference type="Proteomes" id="UP000217771"/>
    </source>
</evidence>
<evidence type="ECO:0000256" key="5">
    <source>
        <dbReference type="ARBA" id="ARBA00022692"/>
    </source>
</evidence>
<keyword evidence="7 9" id="KW-0472">Membrane</keyword>
<evidence type="ECO:0000256" key="9">
    <source>
        <dbReference type="RuleBase" id="RU369079"/>
    </source>
</evidence>
<feature type="domain" description="Tripartite ATP-independent periplasmic transporters DctQ component" evidence="10">
    <location>
        <begin position="17"/>
        <end position="146"/>
    </location>
</feature>
<feature type="transmembrane region" description="Helical" evidence="9">
    <location>
        <begin position="37"/>
        <end position="58"/>
    </location>
</feature>
<comment type="subunit">
    <text evidence="9">The complex comprises the extracytoplasmic solute receptor protein and the two transmembrane proteins.</text>
</comment>
<comment type="caution">
    <text evidence="11">The sequence shown here is derived from an EMBL/GenBank/DDBJ whole genome shotgun (WGS) entry which is preliminary data.</text>
</comment>
<dbReference type="InterPro" id="IPR007387">
    <property type="entry name" value="TRAP_DctQ"/>
</dbReference>
<gene>
    <name evidence="11" type="ORF">CK498_14655</name>
</gene>
<dbReference type="GO" id="GO:0005886">
    <property type="term" value="C:plasma membrane"/>
    <property type="evidence" value="ECO:0007669"/>
    <property type="project" value="UniProtKB-SubCell"/>
</dbReference>
<evidence type="ECO:0000256" key="2">
    <source>
        <dbReference type="ARBA" id="ARBA00022448"/>
    </source>
</evidence>
<keyword evidence="4 9" id="KW-0997">Cell inner membrane</keyword>
<evidence type="ECO:0000256" key="8">
    <source>
        <dbReference type="ARBA" id="ARBA00038436"/>
    </source>
</evidence>
<dbReference type="AlphaFoldDB" id="A0A2A2EUS8"/>
<evidence type="ECO:0000256" key="1">
    <source>
        <dbReference type="ARBA" id="ARBA00004429"/>
    </source>
</evidence>
<evidence type="ECO:0000313" key="11">
    <source>
        <dbReference type="EMBL" id="PAU76129.1"/>
    </source>
</evidence>
<name>A0A2A2EUS8_9GAMM</name>
<accession>A0A2A2EUS8</accession>
<comment type="similarity">
    <text evidence="8 9">Belongs to the TRAP transporter small permease family.</text>
</comment>
<evidence type="ECO:0000256" key="4">
    <source>
        <dbReference type="ARBA" id="ARBA00022519"/>
    </source>
</evidence>
<organism evidence="11 12">
    <name type="scientific">Halomonas salipaludis</name>
    <dbReference type="NCBI Taxonomy" id="2032625"/>
    <lineage>
        <taxon>Bacteria</taxon>
        <taxon>Pseudomonadati</taxon>
        <taxon>Pseudomonadota</taxon>
        <taxon>Gammaproteobacteria</taxon>
        <taxon>Oceanospirillales</taxon>
        <taxon>Halomonadaceae</taxon>
        <taxon>Halomonas</taxon>
    </lineage>
</organism>
<feature type="transmembrane region" description="Helical" evidence="9">
    <location>
        <begin position="120"/>
        <end position="138"/>
    </location>
</feature>
<keyword evidence="6 9" id="KW-1133">Transmembrane helix</keyword>
<dbReference type="Pfam" id="PF04290">
    <property type="entry name" value="DctQ"/>
    <property type="match status" value="1"/>
</dbReference>
<dbReference type="InterPro" id="IPR055348">
    <property type="entry name" value="DctQ"/>
</dbReference>
<dbReference type="EMBL" id="NSKB01000005">
    <property type="protein sequence ID" value="PAU76129.1"/>
    <property type="molecule type" value="Genomic_DNA"/>
</dbReference>
<feature type="transmembrane region" description="Helical" evidence="9">
    <location>
        <begin position="79"/>
        <end position="100"/>
    </location>
</feature>
<dbReference type="RefSeq" id="WP_095621599.1">
    <property type="nucleotide sequence ID" value="NZ_NSKB01000005.1"/>
</dbReference>
<protein>
    <recommendedName>
        <fullName evidence="9">TRAP transporter small permease protein</fullName>
    </recommendedName>
</protein>
<dbReference type="PANTHER" id="PTHR35011">
    <property type="entry name" value="2,3-DIKETO-L-GULONATE TRAP TRANSPORTER SMALL PERMEASE PROTEIN YIAM"/>
    <property type="match status" value="1"/>
</dbReference>
<comment type="subcellular location">
    <subcellularLocation>
        <location evidence="1 9">Cell inner membrane</location>
        <topology evidence="1 9">Multi-pass membrane protein</topology>
    </subcellularLocation>
</comment>
<evidence type="ECO:0000256" key="3">
    <source>
        <dbReference type="ARBA" id="ARBA00022475"/>
    </source>
</evidence>
<keyword evidence="5 9" id="KW-0812">Transmembrane</keyword>
<dbReference type="OrthoDB" id="9791324at2"/>
<evidence type="ECO:0000256" key="6">
    <source>
        <dbReference type="ARBA" id="ARBA00022989"/>
    </source>
</evidence>
<evidence type="ECO:0000259" key="10">
    <source>
        <dbReference type="Pfam" id="PF04290"/>
    </source>
</evidence>
<sequence length="165" mass="18036">MLDRLFEAVAALLLSAITVLAMAAVLARYVFNASLSWSAEVLVGLLVYVTFFCGYLALRQGAHLRIDVIAALLPSRGQWLLFFINQTLIGVVCAVMVIWGIEQTLQFSHRTTLMLGAPQWLFYIAVPITGVGMLLELVRQCVAAVRAKVPPYEAAQHAALEESAS</sequence>
<dbReference type="GO" id="GO:0022857">
    <property type="term" value="F:transmembrane transporter activity"/>
    <property type="evidence" value="ECO:0007669"/>
    <property type="project" value="UniProtKB-UniRule"/>
</dbReference>
<keyword evidence="2 9" id="KW-0813">Transport</keyword>
<dbReference type="PANTHER" id="PTHR35011:SF2">
    <property type="entry name" value="2,3-DIKETO-L-GULONATE TRAP TRANSPORTER SMALL PERMEASE PROTEIN YIAM"/>
    <property type="match status" value="1"/>
</dbReference>